<evidence type="ECO:0000256" key="5">
    <source>
        <dbReference type="ARBA" id="ARBA00023136"/>
    </source>
</evidence>
<evidence type="ECO:0000256" key="4">
    <source>
        <dbReference type="ARBA" id="ARBA00022989"/>
    </source>
</evidence>
<protein>
    <submittedName>
        <fullName evidence="7">Branched-chain amino acid ABC transporter permease</fullName>
    </submittedName>
</protein>
<dbReference type="InterPro" id="IPR043428">
    <property type="entry name" value="LivM-like"/>
</dbReference>
<evidence type="ECO:0000256" key="6">
    <source>
        <dbReference type="SAM" id="Phobius"/>
    </source>
</evidence>
<evidence type="ECO:0000256" key="2">
    <source>
        <dbReference type="ARBA" id="ARBA00022475"/>
    </source>
</evidence>
<feature type="transmembrane region" description="Helical" evidence="6">
    <location>
        <begin position="56"/>
        <end position="75"/>
    </location>
</feature>
<keyword evidence="3 6" id="KW-0812">Transmembrane</keyword>
<feature type="transmembrane region" description="Helical" evidence="6">
    <location>
        <begin position="81"/>
        <end position="102"/>
    </location>
</feature>
<keyword evidence="8" id="KW-1185">Reference proteome</keyword>
<evidence type="ECO:0000313" key="7">
    <source>
        <dbReference type="EMBL" id="MBJ3776609.1"/>
    </source>
</evidence>
<dbReference type="InterPro" id="IPR001851">
    <property type="entry name" value="ABC_transp_permease"/>
</dbReference>
<feature type="transmembrane region" description="Helical" evidence="6">
    <location>
        <begin position="150"/>
        <end position="171"/>
    </location>
</feature>
<dbReference type="RefSeq" id="WP_211110267.1">
    <property type="nucleotide sequence ID" value="NZ_JAEKJA010000010.1"/>
</dbReference>
<accession>A0A934MLR5</accession>
<dbReference type="AlphaFoldDB" id="A0A934MLR5"/>
<dbReference type="GO" id="GO:0015658">
    <property type="term" value="F:branched-chain amino acid transmembrane transporter activity"/>
    <property type="evidence" value="ECO:0007669"/>
    <property type="project" value="InterPro"/>
</dbReference>
<organism evidence="7 8">
    <name type="scientific">Acuticoccus mangrovi</name>
    <dbReference type="NCBI Taxonomy" id="2796142"/>
    <lineage>
        <taxon>Bacteria</taxon>
        <taxon>Pseudomonadati</taxon>
        <taxon>Pseudomonadota</taxon>
        <taxon>Alphaproteobacteria</taxon>
        <taxon>Hyphomicrobiales</taxon>
        <taxon>Amorphaceae</taxon>
        <taxon>Acuticoccus</taxon>
    </lineage>
</organism>
<keyword evidence="2" id="KW-1003">Cell membrane</keyword>
<comment type="caution">
    <text evidence="7">The sequence shown here is derived from an EMBL/GenBank/DDBJ whole genome shotgun (WGS) entry which is preliminary data.</text>
</comment>
<proteinExistence type="predicted"/>
<sequence>MRAAKVLLFVAWIAVLAATPFFADNNIVRTAIMLAMYSVLAYSWNFIGGFTGYPSFATAAFFGLGCYAGAIVEHAGVPMALAWIAATVFVALFAAVLGAIVLRLRGHYFAIGSIAIVEVCRLVVSSWSSLTGGGNGLNVPLLMWHPNTVAMFFLYVMLGLLAIVFAITVFVDNHRLGFGLKCIRQNEDAADMVGVNTTRYKVIAFVLSAFLCGTAGAVYASWVGYIDPTDSFQILLTVKVPVMTLLGGAGTVLGPAIGTAAFVVLEEFFWANFLSWNRAILGLIIVFLIFFLPGGLLNTSFRRVVRRLRGRESAGASA</sequence>
<dbReference type="EMBL" id="JAEKJA010000010">
    <property type="protein sequence ID" value="MBJ3776609.1"/>
    <property type="molecule type" value="Genomic_DNA"/>
</dbReference>
<dbReference type="GO" id="GO:0005886">
    <property type="term" value="C:plasma membrane"/>
    <property type="evidence" value="ECO:0007669"/>
    <property type="project" value="UniProtKB-SubCell"/>
</dbReference>
<dbReference type="Proteomes" id="UP000609531">
    <property type="component" value="Unassembled WGS sequence"/>
</dbReference>
<name>A0A934MLR5_9HYPH</name>
<keyword evidence="5 6" id="KW-0472">Membrane</keyword>
<evidence type="ECO:0000256" key="3">
    <source>
        <dbReference type="ARBA" id="ARBA00022692"/>
    </source>
</evidence>
<comment type="subcellular location">
    <subcellularLocation>
        <location evidence="1">Cell membrane</location>
        <topology evidence="1">Multi-pass membrane protein</topology>
    </subcellularLocation>
</comment>
<evidence type="ECO:0000313" key="8">
    <source>
        <dbReference type="Proteomes" id="UP000609531"/>
    </source>
</evidence>
<dbReference type="Pfam" id="PF02653">
    <property type="entry name" value="BPD_transp_2"/>
    <property type="match status" value="1"/>
</dbReference>
<feature type="transmembrane region" description="Helical" evidence="6">
    <location>
        <begin position="242"/>
        <end position="264"/>
    </location>
</feature>
<reference evidence="7" key="1">
    <citation type="submission" date="2020-12" db="EMBL/GenBank/DDBJ databases">
        <title>Bacterial taxonomy.</title>
        <authorList>
            <person name="Pan X."/>
        </authorList>
    </citation>
    <scope>NUCLEOTIDE SEQUENCE</scope>
    <source>
        <strain evidence="7">B2012</strain>
    </source>
</reference>
<keyword evidence="4 6" id="KW-1133">Transmembrane helix</keyword>
<feature type="transmembrane region" description="Helical" evidence="6">
    <location>
        <begin position="276"/>
        <end position="297"/>
    </location>
</feature>
<evidence type="ECO:0000256" key="1">
    <source>
        <dbReference type="ARBA" id="ARBA00004651"/>
    </source>
</evidence>
<dbReference type="CDD" id="cd06581">
    <property type="entry name" value="TM_PBP1_LivM_like"/>
    <property type="match status" value="1"/>
</dbReference>
<dbReference type="PANTHER" id="PTHR30482">
    <property type="entry name" value="HIGH-AFFINITY BRANCHED-CHAIN AMINO ACID TRANSPORT SYSTEM PERMEASE"/>
    <property type="match status" value="1"/>
</dbReference>
<dbReference type="PANTHER" id="PTHR30482:SF10">
    <property type="entry name" value="HIGH-AFFINITY BRANCHED-CHAIN AMINO ACID TRANSPORT PROTEIN BRAE"/>
    <property type="match status" value="1"/>
</dbReference>
<feature type="transmembrane region" description="Helical" evidence="6">
    <location>
        <begin position="202"/>
        <end position="222"/>
    </location>
</feature>
<feature type="transmembrane region" description="Helical" evidence="6">
    <location>
        <begin position="27"/>
        <end position="44"/>
    </location>
</feature>
<gene>
    <name evidence="7" type="ORF">JCR33_12965</name>
</gene>